<evidence type="ECO:0000256" key="5">
    <source>
        <dbReference type="ARBA" id="ARBA00023015"/>
    </source>
</evidence>
<reference evidence="13" key="2">
    <citation type="submission" date="2021-04" db="EMBL/GenBank/DDBJ databases">
        <authorList>
            <person name="Gilroy R."/>
        </authorList>
    </citation>
    <scope>NUCLEOTIDE SEQUENCE</scope>
    <source>
        <strain evidence="13">ChiGjej6B6-1540</strain>
    </source>
</reference>
<dbReference type="PANTHER" id="PTHR45526:SF1">
    <property type="entry name" value="TRANSCRIPTIONAL REGULATORY PROTEIN DCUR-RELATED"/>
    <property type="match status" value="1"/>
</dbReference>
<evidence type="ECO:0000313" key="13">
    <source>
        <dbReference type="EMBL" id="HIW93212.1"/>
    </source>
</evidence>
<feature type="domain" description="Response regulatory" evidence="12">
    <location>
        <begin position="4"/>
        <end position="120"/>
    </location>
</feature>
<keyword evidence="5 10" id="KW-0805">Transcription regulation</keyword>
<dbReference type="PROSITE" id="PS50110">
    <property type="entry name" value="RESPONSE_REGULATORY"/>
    <property type="match status" value="1"/>
</dbReference>
<dbReference type="AlphaFoldDB" id="A0A9D1RSZ0"/>
<dbReference type="Proteomes" id="UP000824192">
    <property type="component" value="Unassembled WGS sequence"/>
</dbReference>
<dbReference type="SMART" id="SM00448">
    <property type="entry name" value="REC"/>
    <property type="match status" value="1"/>
</dbReference>
<evidence type="ECO:0000313" key="14">
    <source>
        <dbReference type="Proteomes" id="UP000824192"/>
    </source>
</evidence>
<dbReference type="GO" id="GO:0000156">
    <property type="term" value="F:phosphorelay response regulator activity"/>
    <property type="evidence" value="ECO:0007669"/>
    <property type="project" value="TreeGrafter"/>
</dbReference>
<dbReference type="PIRSF" id="PIRSF006171">
    <property type="entry name" value="RR_citrat_malat"/>
    <property type="match status" value="1"/>
</dbReference>
<evidence type="ECO:0000256" key="8">
    <source>
        <dbReference type="ARBA" id="ARBA00023163"/>
    </source>
</evidence>
<evidence type="ECO:0000259" key="12">
    <source>
        <dbReference type="PROSITE" id="PS50110"/>
    </source>
</evidence>
<dbReference type="Gene3D" id="3.40.50.2300">
    <property type="match status" value="1"/>
</dbReference>
<dbReference type="GO" id="GO:0005737">
    <property type="term" value="C:cytoplasm"/>
    <property type="evidence" value="ECO:0007669"/>
    <property type="project" value="UniProtKB-SubCell"/>
</dbReference>
<dbReference type="GO" id="GO:0003700">
    <property type="term" value="F:DNA-binding transcription factor activity"/>
    <property type="evidence" value="ECO:0007669"/>
    <property type="project" value="InterPro"/>
</dbReference>
<organism evidence="13 14">
    <name type="scientific">Candidatus Flavonifractor merdipullorum</name>
    <dbReference type="NCBI Taxonomy" id="2838590"/>
    <lineage>
        <taxon>Bacteria</taxon>
        <taxon>Bacillati</taxon>
        <taxon>Bacillota</taxon>
        <taxon>Clostridia</taxon>
        <taxon>Eubacteriales</taxon>
        <taxon>Oscillospiraceae</taxon>
        <taxon>Flavonifractor</taxon>
    </lineage>
</organism>
<comment type="subcellular location">
    <subcellularLocation>
        <location evidence="1 10">Cytoplasm</location>
    </subcellularLocation>
</comment>
<keyword evidence="6 10" id="KW-0238">DNA-binding</keyword>
<evidence type="ECO:0000256" key="10">
    <source>
        <dbReference type="PIRNR" id="PIRNR006171"/>
    </source>
</evidence>
<dbReference type="SUPFAM" id="SSF52172">
    <property type="entry name" value="CheY-like"/>
    <property type="match status" value="1"/>
</dbReference>
<dbReference type="Pfam" id="PF20714">
    <property type="entry name" value="HTH_64"/>
    <property type="match status" value="1"/>
</dbReference>
<dbReference type="GO" id="GO:0003677">
    <property type="term" value="F:DNA binding"/>
    <property type="evidence" value="ECO:0007669"/>
    <property type="project" value="UniProtKB-KW"/>
</dbReference>
<keyword evidence="4 10" id="KW-0902">Two-component regulatory system</keyword>
<evidence type="ECO:0000256" key="3">
    <source>
        <dbReference type="ARBA" id="ARBA00022553"/>
    </source>
</evidence>
<dbReference type="Gene3D" id="1.10.10.10">
    <property type="entry name" value="Winged helix-like DNA-binding domain superfamily/Winged helix DNA-binding domain"/>
    <property type="match status" value="1"/>
</dbReference>
<dbReference type="InterPro" id="IPR036388">
    <property type="entry name" value="WH-like_DNA-bd_sf"/>
</dbReference>
<evidence type="ECO:0000256" key="6">
    <source>
        <dbReference type="ARBA" id="ARBA00023125"/>
    </source>
</evidence>
<gene>
    <name evidence="13" type="ORF">H9868_01595</name>
</gene>
<feature type="modified residue" description="4-aspartylphosphate" evidence="11">
    <location>
        <position position="55"/>
    </location>
</feature>
<dbReference type="InterPro" id="IPR048714">
    <property type="entry name" value="DpiA-like_HTH"/>
</dbReference>
<protein>
    <recommendedName>
        <fullName evidence="10">Transcriptional regulatory protein</fullName>
    </recommendedName>
</protein>
<evidence type="ECO:0000256" key="4">
    <source>
        <dbReference type="ARBA" id="ARBA00023012"/>
    </source>
</evidence>
<dbReference type="PANTHER" id="PTHR45526">
    <property type="entry name" value="TRANSCRIPTIONAL REGULATORY PROTEIN DPIA"/>
    <property type="match status" value="1"/>
</dbReference>
<name>A0A9D1RSZ0_9FIRM</name>
<evidence type="ECO:0000256" key="2">
    <source>
        <dbReference type="ARBA" id="ARBA00022490"/>
    </source>
</evidence>
<keyword evidence="3 11" id="KW-0597">Phosphoprotein</keyword>
<evidence type="ECO:0000256" key="11">
    <source>
        <dbReference type="PROSITE-ProRule" id="PRU00169"/>
    </source>
</evidence>
<evidence type="ECO:0000256" key="9">
    <source>
        <dbReference type="ARBA" id="ARBA00024867"/>
    </source>
</evidence>
<dbReference type="InterPro" id="IPR011006">
    <property type="entry name" value="CheY-like_superfamily"/>
</dbReference>
<comment type="function">
    <text evidence="9">May play the central regulatory role in sporulation. It may be an element of the effector pathway responsible for the activation of sporulation genes in response to nutritional stress. Spo0A may act in concert with spo0H (a sigma factor) to control the expression of some genes that are critical to the sporulation process.</text>
</comment>
<proteinExistence type="predicted"/>
<keyword evidence="2 10" id="KW-0963">Cytoplasm</keyword>
<evidence type="ECO:0000256" key="7">
    <source>
        <dbReference type="ARBA" id="ARBA00023159"/>
    </source>
</evidence>
<dbReference type="EMBL" id="DXGA01000035">
    <property type="protein sequence ID" value="HIW93212.1"/>
    <property type="molecule type" value="Genomic_DNA"/>
</dbReference>
<sequence length="228" mass="25513">MQYRTIIVEDDPMIARLDRAYVERDPRFQVVESFRDGKRALQWLQSNTADLALLDVYMPRFTGLELLRELRGTAVPIEVIMITAASDRETVDALLHLGVSDYLVKPFSLERFQQALDKFCAHRETMAAAGGSMSQSEVDRLMSSPQPAAALPKGYLQKTLELVRSCLREARGSLSSEAVAARTGLSAVTARRYVNYLVEQGEVVSTVDYDTGGRPSRLYHMCDRSMGN</sequence>
<keyword evidence="8 10" id="KW-0804">Transcription</keyword>
<accession>A0A9D1RSZ0</accession>
<reference evidence="13" key="1">
    <citation type="journal article" date="2021" name="PeerJ">
        <title>Extensive microbial diversity within the chicken gut microbiome revealed by metagenomics and culture.</title>
        <authorList>
            <person name="Gilroy R."/>
            <person name="Ravi A."/>
            <person name="Getino M."/>
            <person name="Pursley I."/>
            <person name="Horton D.L."/>
            <person name="Alikhan N.F."/>
            <person name="Baker D."/>
            <person name="Gharbi K."/>
            <person name="Hall N."/>
            <person name="Watson M."/>
            <person name="Adriaenssens E.M."/>
            <person name="Foster-Nyarko E."/>
            <person name="Jarju S."/>
            <person name="Secka A."/>
            <person name="Antonio M."/>
            <person name="Oren A."/>
            <person name="Chaudhuri R.R."/>
            <person name="La Ragione R."/>
            <person name="Hildebrand F."/>
            <person name="Pallen M.J."/>
        </authorList>
    </citation>
    <scope>NUCLEOTIDE SEQUENCE</scope>
    <source>
        <strain evidence="13">ChiGjej6B6-1540</strain>
    </source>
</reference>
<dbReference type="Pfam" id="PF00072">
    <property type="entry name" value="Response_reg"/>
    <property type="match status" value="1"/>
</dbReference>
<keyword evidence="7 10" id="KW-0010">Activator</keyword>
<evidence type="ECO:0000256" key="1">
    <source>
        <dbReference type="ARBA" id="ARBA00004496"/>
    </source>
</evidence>
<dbReference type="InterPro" id="IPR051271">
    <property type="entry name" value="2C-system_Tx_regulators"/>
</dbReference>
<dbReference type="InterPro" id="IPR001789">
    <property type="entry name" value="Sig_transdc_resp-reg_receiver"/>
</dbReference>
<dbReference type="InterPro" id="IPR024187">
    <property type="entry name" value="Sig_transdc_resp-reg_cit/mal"/>
</dbReference>
<comment type="caution">
    <text evidence="13">The sequence shown here is derived from an EMBL/GenBank/DDBJ whole genome shotgun (WGS) entry which is preliminary data.</text>
</comment>